<reference evidence="3" key="1">
    <citation type="submission" date="2022-10" db="EMBL/GenBank/DDBJ databases">
        <authorList>
            <person name="Chen Y."/>
            <person name="Dougan E. K."/>
            <person name="Chan C."/>
            <person name="Rhodes N."/>
            <person name="Thang M."/>
        </authorList>
    </citation>
    <scope>NUCLEOTIDE SEQUENCE</scope>
</reference>
<sequence>MAVCKQTKYSSFDQLSQNSCHKSYNKLDLDTTVILLCCSPVLILRSKRRFLLTPKAWQLCTAELAYYVDVSWFRPWIRQHEDNVRVIVSSLWYAIFNLLFVVGPVKFIFDNGGSLRELAVWPSDVGDFGYQMIMAWVFLSRLVKVAPTTTSDAAERSRAFIQIAWNSSTLWKWFFVYCWVQQTTANRARQVVAYPVSCLFFTLFHVGTQDAEYLKRAWFANTFLALPFAFFGLFAIWPLAAGAAGAVGTYTSQRCVVCDESWGSKWLKGYNTQVLGCLALALGSGSLVLGHRHKRFKTPCKLAREGPRFLPAMPFYKSQRPAVESGPAPRFLNKSILCYLLPGSGYGFDSLTDCRGLQFDPRLRPLGAGPSCGRDDATEPRWLRGLPQSTQGRLSACSNGAEAMKVLEEVVSLGTLQEAVHPDEASYEDVAAALALLQQAKDKVARLEALCEERRRQHAAEAAELRKRLEKARRRSLRQLLLRLAPPGSAFARKPAPGLLTSPLPSPRAERAKKAAEVVEQGQRCFEPVTQVQIALPMEEACARDERSQISSARWIQYRVLFQGNLSEWTQLYYTTPGKRLEVAAKKAEWNACLAKSGGFPGKCEKLEKDLRGASKAEGIESCVDETIALMKCTSSGSRSKGCATQFLAMRECNRAAGRQLLPEGGGAWTGQMILRHYC</sequence>
<evidence type="ECO:0000313" key="3">
    <source>
        <dbReference type="EMBL" id="CAI3991893.1"/>
    </source>
</evidence>
<keyword evidence="2" id="KW-1133">Transmembrane helix</keyword>
<dbReference type="Proteomes" id="UP001152797">
    <property type="component" value="Unassembled WGS sequence"/>
</dbReference>
<accession>A0A9P1FX51</accession>
<dbReference type="AlphaFoldDB" id="A0A9P1FX51"/>
<feature type="transmembrane region" description="Helical" evidence="2">
    <location>
        <begin position="84"/>
        <end position="108"/>
    </location>
</feature>
<feature type="transmembrane region" description="Helical" evidence="2">
    <location>
        <begin position="128"/>
        <end position="147"/>
    </location>
</feature>
<keyword evidence="1" id="KW-0175">Coiled coil</keyword>
<proteinExistence type="predicted"/>
<evidence type="ECO:0000313" key="4">
    <source>
        <dbReference type="EMBL" id="CAL1145268.1"/>
    </source>
</evidence>
<evidence type="ECO:0000256" key="1">
    <source>
        <dbReference type="SAM" id="Coils"/>
    </source>
</evidence>
<comment type="caution">
    <text evidence="3">The sequence shown here is derived from an EMBL/GenBank/DDBJ whole genome shotgun (WGS) entry which is preliminary data.</text>
</comment>
<dbReference type="EMBL" id="CAMXCT030001646">
    <property type="protein sequence ID" value="CAL4779205.1"/>
    <property type="molecule type" value="Genomic_DNA"/>
</dbReference>
<keyword evidence="2" id="KW-0812">Transmembrane</keyword>
<keyword evidence="2" id="KW-0472">Membrane</keyword>
<dbReference type="OrthoDB" id="10467072at2759"/>
<reference evidence="4" key="2">
    <citation type="submission" date="2024-04" db="EMBL/GenBank/DDBJ databases">
        <authorList>
            <person name="Chen Y."/>
            <person name="Shah S."/>
            <person name="Dougan E. K."/>
            <person name="Thang M."/>
            <person name="Chan C."/>
        </authorList>
    </citation>
    <scope>NUCLEOTIDE SEQUENCE [LARGE SCALE GENOMIC DNA]</scope>
</reference>
<evidence type="ECO:0000256" key="2">
    <source>
        <dbReference type="SAM" id="Phobius"/>
    </source>
</evidence>
<gene>
    <name evidence="3" type="ORF">C1SCF055_LOCUS18760</name>
</gene>
<feature type="transmembrane region" description="Helical" evidence="2">
    <location>
        <begin position="218"/>
        <end position="240"/>
    </location>
</feature>
<feature type="transmembrane region" description="Helical" evidence="2">
    <location>
        <begin position="188"/>
        <end position="206"/>
    </location>
</feature>
<organism evidence="3">
    <name type="scientific">Cladocopium goreaui</name>
    <dbReference type="NCBI Taxonomy" id="2562237"/>
    <lineage>
        <taxon>Eukaryota</taxon>
        <taxon>Sar</taxon>
        <taxon>Alveolata</taxon>
        <taxon>Dinophyceae</taxon>
        <taxon>Suessiales</taxon>
        <taxon>Symbiodiniaceae</taxon>
        <taxon>Cladocopium</taxon>
    </lineage>
</organism>
<feature type="coiled-coil region" evidence="1">
    <location>
        <begin position="430"/>
        <end position="479"/>
    </location>
</feature>
<evidence type="ECO:0000313" key="5">
    <source>
        <dbReference type="Proteomes" id="UP001152797"/>
    </source>
</evidence>
<dbReference type="EMBL" id="CAMXCT020001646">
    <property type="protein sequence ID" value="CAL1145268.1"/>
    <property type="molecule type" value="Genomic_DNA"/>
</dbReference>
<dbReference type="EMBL" id="CAMXCT010001646">
    <property type="protein sequence ID" value="CAI3991893.1"/>
    <property type="molecule type" value="Genomic_DNA"/>
</dbReference>
<protein>
    <submittedName>
        <fullName evidence="3">Uncharacterized protein</fullName>
    </submittedName>
</protein>
<name>A0A9P1FX51_9DINO</name>
<keyword evidence="5" id="KW-1185">Reference proteome</keyword>
<feature type="transmembrane region" description="Helical" evidence="2">
    <location>
        <begin position="270"/>
        <end position="289"/>
    </location>
</feature>